<name>A0A1H5U5H0_9FIRM</name>
<dbReference type="EMBL" id="FNUL01000006">
    <property type="protein sequence ID" value="SEF70332.1"/>
    <property type="molecule type" value="Genomic_DNA"/>
</dbReference>
<accession>A0A1H5U5H0</accession>
<evidence type="ECO:0000313" key="3">
    <source>
        <dbReference type="Proteomes" id="UP000236726"/>
    </source>
</evidence>
<gene>
    <name evidence="2" type="ORF">SAMN05216537_10694</name>
</gene>
<evidence type="ECO:0000256" key="1">
    <source>
        <dbReference type="SAM" id="MobiDB-lite"/>
    </source>
</evidence>
<sequence>MFGYVIVNKPELKIREFDEYRSYYCGLCHTLRSEYGFKAQMTLSYDLTMAVLLLTALYEPEVTRTRRTCKAHPIKKQAMSESIITNYVADMNVLMSYYHLVDDWKDERKIQSKAYASLLSKNVSSIKKRYPQKAAAIEAGLNELSSYEQANEDSIIKVSQSFGKVLAEVLTYKDDEWKTNLQNLGMALGQFIYIMDAYDDLEKDKKTGNYNVLKGYEKEEDFDIFVENILKAHMTVVAREFEFLPILENAEILRNIIYSGVFIKFEEVKKRRAERKNEINNDIKNESKSKNESR</sequence>
<evidence type="ECO:0000313" key="2">
    <source>
        <dbReference type="EMBL" id="SEF70332.1"/>
    </source>
</evidence>
<proteinExistence type="predicted"/>
<dbReference type="Pfam" id="PF18937">
    <property type="entry name" value="DUF5685"/>
    <property type="match status" value="1"/>
</dbReference>
<dbReference type="RefSeq" id="WP_103952667.1">
    <property type="nucleotide sequence ID" value="NZ_FNUL01000006.1"/>
</dbReference>
<protein>
    <submittedName>
        <fullName evidence="2">Uncharacterized protein</fullName>
    </submittedName>
</protein>
<dbReference type="AlphaFoldDB" id="A0A1H5U5H0"/>
<organism evidence="2 3">
    <name type="scientific">Lachnospira multipara</name>
    <dbReference type="NCBI Taxonomy" id="28051"/>
    <lineage>
        <taxon>Bacteria</taxon>
        <taxon>Bacillati</taxon>
        <taxon>Bacillota</taxon>
        <taxon>Clostridia</taxon>
        <taxon>Lachnospirales</taxon>
        <taxon>Lachnospiraceae</taxon>
        <taxon>Lachnospira</taxon>
    </lineage>
</organism>
<keyword evidence="3" id="KW-1185">Reference proteome</keyword>
<reference evidence="2 3" key="1">
    <citation type="submission" date="2016-10" db="EMBL/GenBank/DDBJ databases">
        <authorList>
            <person name="de Groot N.N."/>
        </authorList>
    </citation>
    <scope>NUCLEOTIDE SEQUENCE [LARGE SCALE GENOMIC DNA]</scope>
    <source>
        <strain evidence="2 3">D15d</strain>
    </source>
</reference>
<dbReference type="InterPro" id="IPR043740">
    <property type="entry name" value="DUF5685"/>
</dbReference>
<feature type="region of interest" description="Disordered" evidence="1">
    <location>
        <begin position="273"/>
        <end position="294"/>
    </location>
</feature>
<dbReference type="Proteomes" id="UP000236726">
    <property type="component" value="Unassembled WGS sequence"/>
</dbReference>